<evidence type="ECO:0000256" key="5">
    <source>
        <dbReference type="ARBA" id="ARBA00022989"/>
    </source>
</evidence>
<keyword evidence="4 7" id="KW-0812">Transmembrane</keyword>
<dbReference type="EMBL" id="ADVR01000052">
    <property type="protein sequence ID" value="EFO80472.1"/>
    <property type="molecule type" value="Genomic_DNA"/>
</dbReference>
<evidence type="ECO:0000256" key="6">
    <source>
        <dbReference type="ARBA" id="ARBA00023136"/>
    </source>
</evidence>
<organism evidence="9 10">
    <name type="scientific">Oscillochloris trichoides DG-6</name>
    <dbReference type="NCBI Taxonomy" id="765420"/>
    <lineage>
        <taxon>Bacteria</taxon>
        <taxon>Bacillati</taxon>
        <taxon>Chloroflexota</taxon>
        <taxon>Chloroflexia</taxon>
        <taxon>Chloroflexales</taxon>
        <taxon>Chloroflexineae</taxon>
        <taxon>Oscillochloridaceae</taxon>
        <taxon>Oscillochloris</taxon>
    </lineage>
</organism>
<reference evidence="9 10" key="1">
    <citation type="journal article" date="2011" name="J. Bacteriol.">
        <title>Draft genome sequence of the anoxygenic filamentous phototrophic bacterium Oscillochloris trichoides subsp. DG-6.</title>
        <authorList>
            <person name="Kuznetsov B.B."/>
            <person name="Ivanovsky R.N."/>
            <person name="Keppen O.I."/>
            <person name="Sukhacheva M.V."/>
            <person name="Bumazhkin B.K."/>
            <person name="Patutina E.O."/>
            <person name="Beletsky A.V."/>
            <person name="Mardanov A.V."/>
            <person name="Baslerov R.V."/>
            <person name="Panteleeva A.N."/>
            <person name="Kolganova T.V."/>
            <person name="Ravin N.V."/>
            <person name="Skryabin K.G."/>
        </authorList>
    </citation>
    <scope>NUCLEOTIDE SEQUENCE [LARGE SCALE GENOMIC DNA]</scope>
    <source>
        <strain evidence="9 10">DG-6</strain>
    </source>
</reference>
<feature type="transmembrane region" description="Helical" evidence="7">
    <location>
        <begin position="27"/>
        <end position="49"/>
    </location>
</feature>
<proteinExistence type="predicted"/>
<feature type="transmembrane region" description="Helical" evidence="7">
    <location>
        <begin position="247"/>
        <end position="269"/>
    </location>
</feature>
<dbReference type="HOGENOM" id="CLU_052508_0_0_0"/>
<protein>
    <submittedName>
        <fullName evidence="9">Cobalamin (Vitamin B12) biosynthesis CbiM protein</fullName>
    </submittedName>
</protein>
<dbReference type="AlphaFoldDB" id="E1IEE6"/>
<dbReference type="Pfam" id="PF01891">
    <property type="entry name" value="CbiM"/>
    <property type="match status" value="1"/>
</dbReference>
<gene>
    <name evidence="9" type="ORF">OSCT_1697</name>
</gene>
<accession>E1IEE6</accession>
<feature type="transmembrane region" description="Helical" evidence="7">
    <location>
        <begin position="309"/>
        <end position="333"/>
    </location>
</feature>
<feature type="domain" description="PDGLE" evidence="8">
    <location>
        <begin position="255"/>
        <end position="334"/>
    </location>
</feature>
<evidence type="ECO:0000256" key="7">
    <source>
        <dbReference type="SAM" id="Phobius"/>
    </source>
</evidence>
<evidence type="ECO:0000313" key="9">
    <source>
        <dbReference type="EMBL" id="EFO80472.1"/>
    </source>
</evidence>
<feature type="transmembrane region" description="Helical" evidence="7">
    <location>
        <begin position="158"/>
        <end position="178"/>
    </location>
</feature>
<dbReference type="Gene3D" id="1.10.1760.20">
    <property type="match status" value="1"/>
</dbReference>
<dbReference type="GO" id="GO:0000041">
    <property type="term" value="P:transition metal ion transport"/>
    <property type="evidence" value="ECO:0007669"/>
    <property type="project" value="InterPro"/>
</dbReference>
<keyword evidence="6 7" id="KW-0472">Membrane</keyword>
<dbReference type="Proteomes" id="UP000054010">
    <property type="component" value="Unassembled WGS sequence"/>
</dbReference>
<comment type="caution">
    <text evidence="9">The sequence shown here is derived from an EMBL/GenBank/DDBJ whole genome shotgun (WGS) entry which is preliminary data.</text>
</comment>
<dbReference type="InterPro" id="IPR036569">
    <property type="entry name" value="RpiB_LacA_LacB_sf"/>
</dbReference>
<dbReference type="InterPro" id="IPR002751">
    <property type="entry name" value="CbiM/NikMN"/>
</dbReference>
<keyword evidence="3" id="KW-1003">Cell membrane</keyword>
<evidence type="ECO:0000256" key="4">
    <source>
        <dbReference type="ARBA" id="ARBA00022692"/>
    </source>
</evidence>
<dbReference type="GO" id="GO:0016853">
    <property type="term" value="F:isomerase activity"/>
    <property type="evidence" value="ECO:0007669"/>
    <property type="project" value="InterPro"/>
</dbReference>
<feature type="transmembrane region" description="Helical" evidence="7">
    <location>
        <begin position="93"/>
        <end position="119"/>
    </location>
</feature>
<dbReference type="PANTHER" id="PTHR34229:SF1">
    <property type="entry name" value="METAL TRANSPORT PROTEIN HI_1621-RELATED"/>
    <property type="match status" value="1"/>
</dbReference>
<evidence type="ECO:0000313" key="10">
    <source>
        <dbReference type="Proteomes" id="UP000054010"/>
    </source>
</evidence>
<evidence type="ECO:0000256" key="2">
    <source>
        <dbReference type="ARBA" id="ARBA00022448"/>
    </source>
</evidence>
<evidence type="ECO:0000256" key="3">
    <source>
        <dbReference type="ARBA" id="ARBA00022475"/>
    </source>
</evidence>
<dbReference type="Pfam" id="PF13190">
    <property type="entry name" value="PDGLE"/>
    <property type="match status" value="1"/>
</dbReference>
<dbReference type="SUPFAM" id="SSF89623">
    <property type="entry name" value="Ribose/Galactose isomerase RpiB/AlsB"/>
    <property type="match status" value="1"/>
</dbReference>
<feature type="transmembrane region" description="Helical" evidence="7">
    <location>
        <begin position="61"/>
        <end position="81"/>
    </location>
</feature>
<dbReference type="GO" id="GO:0005886">
    <property type="term" value="C:plasma membrane"/>
    <property type="evidence" value="ECO:0007669"/>
    <property type="project" value="UniProtKB-SubCell"/>
</dbReference>
<feature type="transmembrane region" description="Helical" evidence="7">
    <location>
        <begin position="210"/>
        <end position="235"/>
    </location>
</feature>
<sequence length="341" mass="35453">MQLIESENTSMMSTHLLLPLGLHIPDGFLTVPVALAWWVLTVIAVGVAVRKVGASLNERQIPLMGVMAAFIFAAQMLNFPVLGGTSGHLLGGALAALLLGPWAAVLVMACVVALQALLFQDGGLLALGANIFNMGVATTLIGAFVGAPLLRLLGGQRWGLVLVGFATAWLSVVAAALLTSMQLVLSGLSAAVVFPAMLFVHLFIGVGEGLITVAALGFVLTTRPDLVTTMASYLNPATLQRPLNRRSILGVTGGGLMFAVGAALLSPLASGDPDGLERVAEDQGFIDRALDPFFNLLPDYTLPGLDGPISTIIAGVLGLLIVFGLVYGLTLLLRGRNQERA</sequence>
<keyword evidence="10" id="KW-1185">Reference proteome</keyword>
<keyword evidence="2" id="KW-0813">Transport</keyword>
<keyword evidence="5 7" id="KW-1133">Transmembrane helix</keyword>
<name>E1IEE6_9CHLR</name>
<dbReference type="GO" id="GO:0005975">
    <property type="term" value="P:carbohydrate metabolic process"/>
    <property type="evidence" value="ECO:0007669"/>
    <property type="project" value="InterPro"/>
</dbReference>
<feature type="transmembrane region" description="Helical" evidence="7">
    <location>
        <begin position="183"/>
        <end position="204"/>
    </location>
</feature>
<dbReference type="eggNOG" id="COG0310">
    <property type="taxonomic scope" value="Bacteria"/>
</dbReference>
<dbReference type="InterPro" id="IPR025937">
    <property type="entry name" value="PDGLE_dom"/>
</dbReference>
<evidence type="ECO:0000256" key="1">
    <source>
        <dbReference type="ARBA" id="ARBA00004651"/>
    </source>
</evidence>
<evidence type="ECO:0000259" key="8">
    <source>
        <dbReference type="Pfam" id="PF13190"/>
    </source>
</evidence>
<comment type="subcellular location">
    <subcellularLocation>
        <location evidence="1">Cell membrane</location>
        <topology evidence="1">Multi-pass membrane protein</topology>
    </subcellularLocation>
</comment>
<dbReference type="STRING" id="765420.OSCT_1697"/>
<feature type="transmembrane region" description="Helical" evidence="7">
    <location>
        <begin position="131"/>
        <end position="152"/>
    </location>
</feature>
<dbReference type="PANTHER" id="PTHR34229">
    <property type="entry name" value="METAL TRANSPORT PROTEIN HI_1621-RELATED"/>
    <property type="match status" value="1"/>
</dbReference>